<protein>
    <submittedName>
        <fullName evidence="2">DUF3592 domain-containing protein</fullName>
    </submittedName>
</protein>
<dbReference type="AlphaFoldDB" id="A0A849A9A0"/>
<dbReference type="EMBL" id="JABEND010000002">
    <property type="protein sequence ID" value="NNG35060.1"/>
    <property type="molecule type" value="Genomic_DNA"/>
</dbReference>
<reference evidence="2 3" key="1">
    <citation type="submission" date="2020-05" db="EMBL/GenBank/DDBJ databases">
        <title>Nakamurella sp. DB0629 isolated from air conditioner.</title>
        <authorList>
            <person name="Kim D.H."/>
            <person name="Kim D.-U."/>
        </authorList>
    </citation>
    <scope>NUCLEOTIDE SEQUENCE [LARGE SCALE GENOMIC DNA]</scope>
    <source>
        <strain evidence="2 3">DB0629</strain>
    </source>
</reference>
<comment type="caution">
    <text evidence="2">The sequence shown here is derived from an EMBL/GenBank/DDBJ whole genome shotgun (WGS) entry which is preliminary data.</text>
</comment>
<keyword evidence="1" id="KW-0472">Membrane</keyword>
<name>A0A849A9A0_9ACTN</name>
<sequence>MSAVRLSRVHRWMRLVTLLIAGALTVMLLALVVAMVVNDREITSHRARAAATVLSVTPLRTGIEFVDAAGVTVRPAGGVLYPGLLRVGQEFLVEYNTQNPQQVRVVGRSAVNGLVMIGGALALVWLVAGGLWWWLSRAAPRIRLRGSIG</sequence>
<organism evidence="2 3">
    <name type="scientific">Nakamurella aerolata</name>
    <dbReference type="NCBI Taxonomy" id="1656892"/>
    <lineage>
        <taxon>Bacteria</taxon>
        <taxon>Bacillati</taxon>
        <taxon>Actinomycetota</taxon>
        <taxon>Actinomycetes</taxon>
        <taxon>Nakamurellales</taxon>
        <taxon>Nakamurellaceae</taxon>
        <taxon>Nakamurella</taxon>
    </lineage>
</organism>
<dbReference type="Proteomes" id="UP000562984">
    <property type="component" value="Unassembled WGS sequence"/>
</dbReference>
<proteinExistence type="predicted"/>
<accession>A0A849A9A0</accession>
<keyword evidence="3" id="KW-1185">Reference proteome</keyword>
<keyword evidence="1" id="KW-1133">Transmembrane helix</keyword>
<evidence type="ECO:0000313" key="2">
    <source>
        <dbReference type="EMBL" id="NNG35060.1"/>
    </source>
</evidence>
<feature type="transmembrane region" description="Helical" evidence="1">
    <location>
        <begin position="12"/>
        <end position="37"/>
    </location>
</feature>
<evidence type="ECO:0000256" key="1">
    <source>
        <dbReference type="SAM" id="Phobius"/>
    </source>
</evidence>
<keyword evidence="1" id="KW-0812">Transmembrane</keyword>
<gene>
    <name evidence="2" type="ORF">HKD39_04905</name>
</gene>
<dbReference type="RefSeq" id="WP_171198692.1">
    <property type="nucleotide sequence ID" value="NZ_JABEND010000002.1"/>
</dbReference>
<evidence type="ECO:0000313" key="3">
    <source>
        <dbReference type="Proteomes" id="UP000562984"/>
    </source>
</evidence>
<feature type="transmembrane region" description="Helical" evidence="1">
    <location>
        <begin position="114"/>
        <end position="135"/>
    </location>
</feature>